<dbReference type="Proteomes" id="UP000075243">
    <property type="component" value="Unassembled WGS sequence"/>
</dbReference>
<dbReference type="Gramene" id="C.cajan_46786.t">
    <property type="protein sequence ID" value="C.cajan_46786.t.cds1"/>
    <property type="gene ID" value="C.cajan_46786"/>
</dbReference>
<reference evidence="1" key="1">
    <citation type="journal article" date="2012" name="Nat. Biotechnol.">
        <title>Draft genome sequence of pigeonpea (Cajanus cajan), an orphan legume crop of resource-poor farmers.</title>
        <authorList>
            <person name="Varshney R.K."/>
            <person name="Chen W."/>
            <person name="Li Y."/>
            <person name="Bharti A.K."/>
            <person name="Saxena R.K."/>
            <person name="Schlueter J.A."/>
            <person name="Donoghue M.T."/>
            <person name="Azam S."/>
            <person name="Fan G."/>
            <person name="Whaley A.M."/>
            <person name="Farmer A.D."/>
            <person name="Sheridan J."/>
            <person name="Iwata A."/>
            <person name="Tuteja R."/>
            <person name="Penmetsa R.V."/>
            <person name="Wu W."/>
            <person name="Upadhyaya H.D."/>
            <person name="Yang S.P."/>
            <person name="Shah T."/>
            <person name="Saxena K.B."/>
            <person name="Michael T."/>
            <person name="McCombie W.R."/>
            <person name="Yang B."/>
            <person name="Zhang G."/>
            <person name="Yang H."/>
            <person name="Wang J."/>
            <person name="Spillane C."/>
            <person name="Cook D.R."/>
            <person name="May G.D."/>
            <person name="Xu X."/>
            <person name="Jackson S.A."/>
        </authorList>
    </citation>
    <scope>NUCLEOTIDE SEQUENCE [LARGE SCALE GENOMIC DNA]</scope>
</reference>
<comment type="caution">
    <text evidence="1">The sequence shown here is derived from an EMBL/GenBank/DDBJ whole genome shotgun (WGS) entry which is preliminary data.</text>
</comment>
<evidence type="ECO:0000313" key="1">
    <source>
        <dbReference type="EMBL" id="KYP78739.1"/>
    </source>
</evidence>
<dbReference type="AlphaFoldDB" id="A0A151UHH7"/>
<sequence>MVVKGPGATLVMGHVKILKKGEKLSLGANLTLRNPNILLSVHYESLHIVLWFDHRAISSALIEPLSFFLHWTRD</sequence>
<gene>
    <name evidence="1" type="ORF">KK1_050189</name>
</gene>
<dbReference type="EMBL" id="AGCT01058628">
    <property type="protein sequence ID" value="KYP78739.1"/>
    <property type="molecule type" value="Genomic_DNA"/>
</dbReference>
<organism evidence="1 2">
    <name type="scientific">Cajanus cajan</name>
    <name type="common">Pigeon pea</name>
    <name type="synonym">Cajanus indicus</name>
    <dbReference type="NCBI Taxonomy" id="3821"/>
    <lineage>
        <taxon>Eukaryota</taxon>
        <taxon>Viridiplantae</taxon>
        <taxon>Streptophyta</taxon>
        <taxon>Embryophyta</taxon>
        <taxon>Tracheophyta</taxon>
        <taxon>Spermatophyta</taxon>
        <taxon>Magnoliopsida</taxon>
        <taxon>eudicotyledons</taxon>
        <taxon>Gunneridae</taxon>
        <taxon>Pentapetalae</taxon>
        <taxon>rosids</taxon>
        <taxon>fabids</taxon>
        <taxon>Fabales</taxon>
        <taxon>Fabaceae</taxon>
        <taxon>Papilionoideae</taxon>
        <taxon>50 kb inversion clade</taxon>
        <taxon>NPAAA clade</taxon>
        <taxon>indigoferoid/millettioid clade</taxon>
        <taxon>Phaseoleae</taxon>
        <taxon>Cajanus</taxon>
    </lineage>
</organism>
<evidence type="ECO:0000313" key="2">
    <source>
        <dbReference type="Proteomes" id="UP000075243"/>
    </source>
</evidence>
<accession>A0A151UHH7</accession>
<name>A0A151UHH7_CAJCA</name>
<protein>
    <submittedName>
        <fullName evidence="1">Uncharacterized protein</fullName>
    </submittedName>
</protein>
<keyword evidence="2" id="KW-1185">Reference proteome</keyword>
<proteinExistence type="predicted"/>